<organism evidence="1 2">
    <name type="scientific">Pontibacillus marinus BH030004 = DSM 16465</name>
    <dbReference type="NCBI Taxonomy" id="1385511"/>
    <lineage>
        <taxon>Bacteria</taxon>
        <taxon>Bacillati</taxon>
        <taxon>Bacillota</taxon>
        <taxon>Bacilli</taxon>
        <taxon>Bacillales</taxon>
        <taxon>Bacillaceae</taxon>
        <taxon>Pontibacillus</taxon>
    </lineage>
</organism>
<name>A0A0A5FWY7_9BACI</name>
<dbReference type="RefSeq" id="WP_027448882.1">
    <property type="nucleotide sequence ID" value="NZ_AVPF01000132.1"/>
</dbReference>
<dbReference type="OrthoDB" id="2381948at2"/>
<keyword evidence="2" id="KW-1185">Reference proteome</keyword>
<evidence type="ECO:0000313" key="2">
    <source>
        <dbReference type="Proteomes" id="UP000030403"/>
    </source>
</evidence>
<protein>
    <submittedName>
        <fullName evidence="1">Uncharacterized protein</fullName>
    </submittedName>
</protein>
<reference evidence="1 2" key="1">
    <citation type="submission" date="2013-08" db="EMBL/GenBank/DDBJ databases">
        <authorList>
            <person name="Huang J."/>
            <person name="Wang G."/>
        </authorList>
    </citation>
    <scope>NUCLEOTIDE SEQUENCE [LARGE SCALE GENOMIC DNA]</scope>
    <source>
        <strain evidence="1 2">BH030004</strain>
    </source>
</reference>
<comment type="caution">
    <text evidence="1">The sequence shown here is derived from an EMBL/GenBank/DDBJ whole genome shotgun (WGS) entry which is preliminary data.</text>
</comment>
<dbReference type="AlphaFoldDB" id="A0A0A5FWY7"/>
<evidence type="ECO:0000313" key="1">
    <source>
        <dbReference type="EMBL" id="KGX83230.1"/>
    </source>
</evidence>
<sequence length="85" mass="10139">MKFADDLLALYKKHFSKEDHLPIFVYSILEQLDHDDLIHILKDCKKEELQDLVASSVLEYIDCNKKKTLTPTRFQPIEQKRKKIH</sequence>
<dbReference type="Pfam" id="PF19651">
    <property type="entry name" value="DUF6154"/>
    <property type="match status" value="1"/>
</dbReference>
<proteinExistence type="predicted"/>
<dbReference type="Proteomes" id="UP000030403">
    <property type="component" value="Unassembled WGS sequence"/>
</dbReference>
<accession>A0A0A5FWY7</accession>
<dbReference type="EMBL" id="AVPF01000132">
    <property type="protein sequence ID" value="KGX83230.1"/>
    <property type="molecule type" value="Genomic_DNA"/>
</dbReference>
<dbReference type="eggNOG" id="ENOG502ZWX8">
    <property type="taxonomic scope" value="Bacteria"/>
</dbReference>
<dbReference type="InterPro" id="IPR046152">
    <property type="entry name" value="DUF6154"/>
</dbReference>
<gene>
    <name evidence="1" type="ORF">N783_20355</name>
</gene>